<name>A0AC34G5Q4_9BILA</name>
<dbReference type="Proteomes" id="UP000887579">
    <property type="component" value="Unplaced"/>
</dbReference>
<proteinExistence type="predicted"/>
<organism evidence="1 2">
    <name type="scientific">Panagrolaimus sp. ES5</name>
    <dbReference type="NCBI Taxonomy" id="591445"/>
    <lineage>
        <taxon>Eukaryota</taxon>
        <taxon>Metazoa</taxon>
        <taxon>Ecdysozoa</taxon>
        <taxon>Nematoda</taxon>
        <taxon>Chromadorea</taxon>
        <taxon>Rhabditida</taxon>
        <taxon>Tylenchina</taxon>
        <taxon>Panagrolaimomorpha</taxon>
        <taxon>Panagrolaimoidea</taxon>
        <taxon>Panagrolaimidae</taxon>
        <taxon>Panagrolaimus</taxon>
    </lineage>
</organism>
<dbReference type="WBParaSite" id="ES5_v2.g24670.t1">
    <property type="protein sequence ID" value="ES5_v2.g24670.t1"/>
    <property type="gene ID" value="ES5_v2.g24670"/>
</dbReference>
<protein>
    <submittedName>
        <fullName evidence="2">BTB domain-containing protein</fullName>
    </submittedName>
</protein>
<evidence type="ECO:0000313" key="1">
    <source>
        <dbReference type="Proteomes" id="UP000887579"/>
    </source>
</evidence>
<accession>A0AC34G5Q4</accession>
<sequence>MKEANENKVEITDFSFDIVEKAVKLCYHRKLVSDFTTEECFSLLKFADKYNMESIQENLEAYLGERITVSNVCEMCNGAIAENLLKLQNYCMDFVLICLSKKELVPNMELLEKDFFIAAITNLSCQKSQSL</sequence>
<reference evidence="2" key="1">
    <citation type="submission" date="2022-11" db="UniProtKB">
        <authorList>
            <consortium name="WormBaseParasite"/>
        </authorList>
    </citation>
    <scope>IDENTIFICATION</scope>
</reference>
<evidence type="ECO:0000313" key="2">
    <source>
        <dbReference type="WBParaSite" id="ES5_v2.g24670.t1"/>
    </source>
</evidence>